<dbReference type="KEGG" id="cdep:91086093"/>
<keyword evidence="2" id="KW-1185">Reference proteome</keyword>
<sequence length="77" mass="8549">MVRDSRRSDLSKAVGTVATRVEVVTSTRIVWTRMLKEKNGGNNRGGERRPYVEGLDEGLQRGRCVANVYARLRDAGG</sequence>
<proteinExistence type="predicted"/>
<accession>A0AAJ8JQQ8</accession>
<organism evidence="1 2">
    <name type="scientific">Cryptococcus depauperatus CBS 7841</name>
    <dbReference type="NCBI Taxonomy" id="1295531"/>
    <lineage>
        <taxon>Eukaryota</taxon>
        <taxon>Fungi</taxon>
        <taxon>Dikarya</taxon>
        <taxon>Basidiomycota</taxon>
        <taxon>Agaricomycotina</taxon>
        <taxon>Tremellomycetes</taxon>
        <taxon>Tremellales</taxon>
        <taxon>Cryptococcaceae</taxon>
        <taxon>Cryptococcus</taxon>
    </lineage>
</organism>
<evidence type="ECO:0000313" key="1">
    <source>
        <dbReference type="EMBL" id="WVN86709.1"/>
    </source>
</evidence>
<gene>
    <name evidence="1" type="ORF">L203_101881</name>
</gene>
<protein>
    <submittedName>
        <fullName evidence="1">Uncharacterized protein</fullName>
    </submittedName>
</protein>
<dbReference type="GeneID" id="91086093"/>
<reference evidence="1" key="3">
    <citation type="submission" date="2024-01" db="EMBL/GenBank/DDBJ databases">
        <authorList>
            <person name="Coelho M.A."/>
            <person name="David-Palma M."/>
            <person name="Shea T."/>
            <person name="Sun S."/>
            <person name="Cuomo C.A."/>
            <person name="Heitman J."/>
        </authorList>
    </citation>
    <scope>NUCLEOTIDE SEQUENCE</scope>
    <source>
        <strain evidence="1">CBS 7841</strain>
    </source>
</reference>
<reference evidence="1" key="2">
    <citation type="journal article" date="2022" name="Elife">
        <title>Obligate sexual reproduction of a homothallic fungus closely related to the Cryptococcus pathogenic species complex.</title>
        <authorList>
            <person name="Passer A.R."/>
            <person name="Clancey S.A."/>
            <person name="Shea T."/>
            <person name="David-Palma M."/>
            <person name="Averette A.F."/>
            <person name="Boekhout T."/>
            <person name="Porcel B.M."/>
            <person name="Nowrousian M."/>
            <person name="Cuomo C.A."/>
            <person name="Sun S."/>
            <person name="Heitman J."/>
            <person name="Coelho M.A."/>
        </authorList>
    </citation>
    <scope>NUCLEOTIDE SEQUENCE</scope>
    <source>
        <strain evidence="1">CBS 7841</strain>
    </source>
</reference>
<evidence type="ECO:0000313" key="2">
    <source>
        <dbReference type="Proteomes" id="UP000094043"/>
    </source>
</evidence>
<dbReference type="EMBL" id="CP143785">
    <property type="protein sequence ID" value="WVN86709.1"/>
    <property type="molecule type" value="Genomic_DNA"/>
</dbReference>
<dbReference type="Proteomes" id="UP000094043">
    <property type="component" value="Chromosome 2"/>
</dbReference>
<dbReference type="RefSeq" id="XP_066067409.1">
    <property type="nucleotide sequence ID" value="XM_066211312.1"/>
</dbReference>
<dbReference type="AlphaFoldDB" id="A0AAJ8JQQ8"/>
<name>A0AAJ8JQQ8_9TREE</name>
<reference evidence="1" key="1">
    <citation type="submission" date="2016-06" db="EMBL/GenBank/DDBJ databases">
        <authorList>
            <person name="Cuomo C."/>
            <person name="Litvintseva A."/>
            <person name="Heitman J."/>
            <person name="Chen Y."/>
            <person name="Sun S."/>
            <person name="Springer D."/>
            <person name="Dromer F."/>
            <person name="Young S."/>
            <person name="Zeng Q."/>
            <person name="Chapman S."/>
            <person name="Gujja S."/>
            <person name="Saif S."/>
            <person name="Birren B."/>
        </authorList>
    </citation>
    <scope>NUCLEOTIDE SEQUENCE</scope>
    <source>
        <strain evidence="1">CBS 7841</strain>
    </source>
</reference>